<dbReference type="InterPro" id="IPR002209">
    <property type="entry name" value="Fibroblast_GF_fam"/>
</dbReference>
<dbReference type="InterPro" id="IPR056378">
    <property type="entry name" value="Let-756-like_FGF"/>
</dbReference>
<protein>
    <submittedName>
        <fullName evidence="3">Protein let-756</fullName>
    </submittedName>
</protein>
<accession>F1L3F5</accession>
<feature type="region of interest" description="Disordered" evidence="2">
    <location>
        <begin position="306"/>
        <end position="325"/>
    </location>
</feature>
<name>F1L3F5_ASCSU</name>
<dbReference type="EMBL" id="JI170611">
    <property type="protein sequence ID" value="ADY44659.1"/>
    <property type="molecule type" value="mRNA"/>
</dbReference>
<dbReference type="GO" id="GO:0008083">
    <property type="term" value="F:growth factor activity"/>
    <property type="evidence" value="ECO:0007669"/>
    <property type="project" value="InterPro"/>
</dbReference>
<evidence type="ECO:0000256" key="1">
    <source>
        <dbReference type="ARBA" id="ARBA00007936"/>
    </source>
</evidence>
<evidence type="ECO:0000256" key="2">
    <source>
        <dbReference type="SAM" id="MobiDB-lite"/>
    </source>
</evidence>
<dbReference type="InterPro" id="IPR008996">
    <property type="entry name" value="IL1/FGF"/>
</dbReference>
<dbReference type="Pfam" id="PF00167">
    <property type="entry name" value="FGF"/>
    <property type="match status" value="1"/>
</dbReference>
<feature type="region of interest" description="Disordered" evidence="2">
    <location>
        <begin position="245"/>
        <end position="281"/>
    </location>
</feature>
<sequence>MSGIATIGGGAASFQPVAALSVNLMPPFDYTGSHLLANCARQAQQLRRRRHEPRLEPRYDGPNREGALFCRSGTWVEILDRTTAEYEARRNDLTRPEYVRGTHNEHSRFSVLEFISVAFGLVSIRGRESQRYLCMDREGRLYGALKQNYSSECVFMEEMLENYYNLYSSCSYGTLKKPWYIALRKTGRPRKGKNSRKRRKSSHFLVVHFDGDRMSPYEMEDEESDRMRLAGKKISRAHRYGYKTGSYADYKKPPLPRSLSDILPGTLQNQPPSQTFARSPTPLELVRRIAAQRRNETNKQLTVEERRVNRRKRRRKARLEREERQRQRRRQQLELERASAYREQQLRKRIS</sequence>
<dbReference type="PRINTS" id="PR00262">
    <property type="entry name" value="IL1HBGF"/>
</dbReference>
<feature type="compositionally biased region" description="Basic residues" evidence="2">
    <location>
        <begin position="308"/>
        <end position="318"/>
    </location>
</feature>
<reference evidence="3" key="1">
    <citation type="journal article" date="2011" name="Genome Res.">
        <title>Deep small RNA sequencing from the nematode Ascaris reveals conservation, functional diversification, and novel developmental profiles.</title>
        <authorList>
            <person name="Wang J."/>
            <person name="Czech B."/>
            <person name="Crunk A."/>
            <person name="Wallace A."/>
            <person name="Mitreva M."/>
            <person name="Hannon G.J."/>
            <person name="Davis R.E."/>
        </authorList>
    </citation>
    <scope>NUCLEOTIDE SEQUENCE</scope>
</reference>
<feature type="compositionally biased region" description="Polar residues" evidence="2">
    <location>
        <begin position="266"/>
        <end position="278"/>
    </location>
</feature>
<dbReference type="Gene3D" id="2.80.10.50">
    <property type="match status" value="1"/>
</dbReference>
<proteinExistence type="evidence at transcript level"/>
<dbReference type="SMART" id="SM00442">
    <property type="entry name" value="FGF"/>
    <property type="match status" value="1"/>
</dbReference>
<dbReference type="CDD" id="cd00058">
    <property type="entry name" value="beta-trefoil_FGF"/>
    <property type="match status" value="1"/>
</dbReference>
<comment type="similarity">
    <text evidence="1">Belongs to the heparin-binding growth factors family.</text>
</comment>
<organism evidence="3">
    <name type="scientific">Ascaris suum</name>
    <name type="common">Pig roundworm</name>
    <name type="synonym">Ascaris lumbricoides</name>
    <dbReference type="NCBI Taxonomy" id="6253"/>
    <lineage>
        <taxon>Eukaryota</taxon>
        <taxon>Metazoa</taxon>
        <taxon>Ecdysozoa</taxon>
        <taxon>Nematoda</taxon>
        <taxon>Chromadorea</taxon>
        <taxon>Rhabditida</taxon>
        <taxon>Spirurina</taxon>
        <taxon>Ascaridomorpha</taxon>
        <taxon>Ascaridoidea</taxon>
        <taxon>Ascarididae</taxon>
        <taxon>Ascaris</taxon>
    </lineage>
</organism>
<dbReference type="AlphaFoldDB" id="F1L3F5"/>
<dbReference type="SUPFAM" id="SSF50353">
    <property type="entry name" value="Cytokine"/>
    <property type="match status" value="1"/>
</dbReference>
<dbReference type="PANTHER" id="PTHR11486">
    <property type="entry name" value="FIBROBLAST GROWTH FACTOR"/>
    <property type="match status" value="1"/>
</dbReference>
<evidence type="ECO:0000313" key="3">
    <source>
        <dbReference type="EMBL" id="ADY44659.1"/>
    </source>
</evidence>